<evidence type="ECO:0000313" key="2">
    <source>
        <dbReference type="EMBL" id="SKA52032.1"/>
    </source>
</evidence>
<reference evidence="2 3" key="1">
    <citation type="submission" date="2017-02" db="EMBL/GenBank/DDBJ databases">
        <authorList>
            <person name="Peterson S.W."/>
        </authorList>
    </citation>
    <scope>NUCLEOTIDE SEQUENCE [LARGE SCALE GENOMIC DNA]</scope>
    <source>
        <strain evidence="2 3">CECT 9189</strain>
    </source>
</reference>
<sequence>MSKPHVIPSHYAPLQAQQYLLLPVLVPKKEDQSCEIKGWQAVAQAVMGYRHSVTGQPCQDAASAQTRLRPIVVNCDGAGSAKLSHFGSNALSQQLQRLFMTLEPLLAEWLDTKDVDTEQISERLASIIARHSKGIIKDIATHWQQPETAFRSTLLVAIMGKYHHFWLQIGDGYLLRRCEHDETHAWQVMVMPEKGEFANHTCFVDPALTMAHVQYGMASATEISGLAAMSDGAAERLMNLQYHTSAPLVERFASLLSQQSSHRVLFEFLSDPSVWGKTSGDDKSISMVVAPKANANEQ</sequence>
<organism evidence="2 3">
    <name type="scientific">Photobacterium toruni</name>
    <dbReference type="NCBI Taxonomy" id="1935446"/>
    <lineage>
        <taxon>Bacteria</taxon>
        <taxon>Pseudomonadati</taxon>
        <taxon>Pseudomonadota</taxon>
        <taxon>Gammaproteobacteria</taxon>
        <taxon>Vibrionales</taxon>
        <taxon>Vibrionaceae</taxon>
        <taxon>Photobacterium</taxon>
    </lineage>
</organism>
<dbReference type="Pfam" id="PF13672">
    <property type="entry name" value="PP2C_2"/>
    <property type="match status" value="1"/>
</dbReference>
<name>A0A1T4UGW2_9GAMM</name>
<gene>
    <name evidence="2" type="ORF">CZ814_03253</name>
</gene>
<dbReference type="Proteomes" id="UP000191116">
    <property type="component" value="Unassembled WGS sequence"/>
</dbReference>
<protein>
    <recommendedName>
        <fullName evidence="1">PPM-type phosphatase domain-containing protein</fullName>
    </recommendedName>
</protein>
<accession>A0A1T4UGW2</accession>
<dbReference type="EMBL" id="FUWP01000023">
    <property type="protein sequence ID" value="SKA52032.1"/>
    <property type="molecule type" value="Genomic_DNA"/>
</dbReference>
<evidence type="ECO:0000313" key="3">
    <source>
        <dbReference type="Proteomes" id="UP000191116"/>
    </source>
</evidence>
<dbReference type="RefSeq" id="WP_080175970.1">
    <property type="nucleotide sequence ID" value="NZ_AP024856.1"/>
</dbReference>
<proteinExistence type="predicted"/>
<dbReference type="AlphaFoldDB" id="A0A1T4UGW2"/>
<dbReference type="OrthoDB" id="9805674at2"/>
<evidence type="ECO:0000259" key="1">
    <source>
        <dbReference type="Pfam" id="PF13672"/>
    </source>
</evidence>
<feature type="domain" description="PPM-type phosphatase" evidence="1">
    <location>
        <begin position="48"/>
        <end position="269"/>
    </location>
</feature>
<dbReference type="InterPro" id="IPR001932">
    <property type="entry name" value="PPM-type_phosphatase-like_dom"/>
</dbReference>